<evidence type="ECO:0000313" key="1">
    <source>
        <dbReference type="EMBL" id="PIR93310.1"/>
    </source>
</evidence>
<dbReference type="Gene3D" id="3.40.50.300">
    <property type="entry name" value="P-loop containing nucleotide triphosphate hydrolases"/>
    <property type="match status" value="1"/>
</dbReference>
<dbReference type="Pfam" id="PF13238">
    <property type="entry name" value="AAA_18"/>
    <property type="match status" value="1"/>
</dbReference>
<sequence>MNNKIILGLVGEIASGKDTLVDYLKKKHQATTHKFSASLRDILERIYLDISRENMQKLSQILRENFSQNLLSKVIAEDVKKDSNKIIVINGVRRLTDIEYLKQLPEFALVYVTADLEKRYARIAGRNENKDDRNKTLEQFKLDNEAEAEQQIPEVAKIAKYKIDNDGTFAELYGQIDTIIKSLQITN</sequence>
<proteinExistence type="predicted"/>
<dbReference type="PANTHER" id="PTHR41930">
    <property type="entry name" value="UPF0200 PROTEIN MJ1399"/>
    <property type="match status" value="1"/>
</dbReference>
<protein>
    <recommendedName>
        <fullName evidence="3">Dephospho-CoA kinase</fullName>
    </recommendedName>
</protein>
<dbReference type="EMBL" id="PFAR01000018">
    <property type="protein sequence ID" value="PIR93310.1"/>
    <property type="molecule type" value="Genomic_DNA"/>
</dbReference>
<evidence type="ECO:0008006" key="3">
    <source>
        <dbReference type="Google" id="ProtNLM"/>
    </source>
</evidence>
<dbReference type="InterPro" id="IPR027417">
    <property type="entry name" value="P-loop_NTPase"/>
</dbReference>
<dbReference type="AlphaFoldDB" id="A0A2H0V4M8"/>
<evidence type="ECO:0000313" key="2">
    <source>
        <dbReference type="Proteomes" id="UP000228626"/>
    </source>
</evidence>
<organism evidence="1 2">
    <name type="scientific">Candidatus Falkowbacteria bacterium CG10_big_fil_rev_8_21_14_0_10_43_10</name>
    <dbReference type="NCBI Taxonomy" id="1974567"/>
    <lineage>
        <taxon>Bacteria</taxon>
        <taxon>Candidatus Falkowiibacteriota</taxon>
    </lineage>
</organism>
<accession>A0A2H0V4M8</accession>
<name>A0A2H0V4M8_9BACT</name>
<comment type="caution">
    <text evidence="1">The sequence shown here is derived from an EMBL/GenBank/DDBJ whole genome shotgun (WGS) entry which is preliminary data.</text>
</comment>
<dbReference type="Proteomes" id="UP000228626">
    <property type="component" value="Unassembled WGS sequence"/>
</dbReference>
<dbReference type="PANTHER" id="PTHR41930:SF1">
    <property type="entry name" value="DEPHOSPHO-COA KINASE"/>
    <property type="match status" value="1"/>
</dbReference>
<dbReference type="SUPFAM" id="SSF52540">
    <property type="entry name" value="P-loop containing nucleoside triphosphate hydrolases"/>
    <property type="match status" value="1"/>
</dbReference>
<reference evidence="2" key="1">
    <citation type="submission" date="2017-09" db="EMBL/GenBank/DDBJ databases">
        <title>Depth-based differentiation of microbial function through sediment-hosted aquifers and enrichment of novel symbionts in the deep terrestrial subsurface.</title>
        <authorList>
            <person name="Probst A.J."/>
            <person name="Ladd B."/>
            <person name="Jarett J.K."/>
            <person name="Geller-Mcgrath D.E."/>
            <person name="Sieber C.M.K."/>
            <person name="Emerson J.B."/>
            <person name="Anantharaman K."/>
            <person name="Thomas B.C."/>
            <person name="Malmstrom R."/>
            <person name="Stieglmeier M."/>
            <person name="Klingl A."/>
            <person name="Woyke T."/>
            <person name="Ryan C.M."/>
            <person name="Banfield J.F."/>
        </authorList>
    </citation>
    <scope>NUCLEOTIDE SEQUENCE [LARGE SCALE GENOMIC DNA]</scope>
</reference>
<gene>
    <name evidence="1" type="ORF">COT99_01520</name>
</gene>